<evidence type="ECO:0000256" key="1">
    <source>
        <dbReference type="SAM" id="MobiDB-lite"/>
    </source>
</evidence>
<gene>
    <name evidence="2" type="ORF">Tco_1067653</name>
</gene>
<dbReference type="EMBL" id="BQNB010019499">
    <property type="protein sequence ID" value="GJT85936.1"/>
    <property type="molecule type" value="Genomic_DNA"/>
</dbReference>
<keyword evidence="3" id="KW-1185">Reference proteome</keyword>
<protein>
    <submittedName>
        <fullName evidence="2">Uncharacterized protein</fullName>
    </submittedName>
</protein>
<evidence type="ECO:0000313" key="2">
    <source>
        <dbReference type="EMBL" id="GJT85936.1"/>
    </source>
</evidence>
<comment type="caution">
    <text evidence="2">The sequence shown here is derived from an EMBL/GenBank/DDBJ whole genome shotgun (WGS) entry which is preliminary data.</text>
</comment>
<dbReference type="Proteomes" id="UP001151760">
    <property type="component" value="Unassembled WGS sequence"/>
</dbReference>
<reference evidence="2" key="2">
    <citation type="submission" date="2022-01" db="EMBL/GenBank/DDBJ databases">
        <authorList>
            <person name="Yamashiro T."/>
            <person name="Shiraishi A."/>
            <person name="Satake H."/>
            <person name="Nakayama K."/>
        </authorList>
    </citation>
    <scope>NUCLEOTIDE SEQUENCE</scope>
</reference>
<organism evidence="2 3">
    <name type="scientific">Tanacetum coccineum</name>
    <dbReference type="NCBI Taxonomy" id="301880"/>
    <lineage>
        <taxon>Eukaryota</taxon>
        <taxon>Viridiplantae</taxon>
        <taxon>Streptophyta</taxon>
        <taxon>Embryophyta</taxon>
        <taxon>Tracheophyta</taxon>
        <taxon>Spermatophyta</taxon>
        <taxon>Magnoliopsida</taxon>
        <taxon>eudicotyledons</taxon>
        <taxon>Gunneridae</taxon>
        <taxon>Pentapetalae</taxon>
        <taxon>asterids</taxon>
        <taxon>campanulids</taxon>
        <taxon>Asterales</taxon>
        <taxon>Asteraceae</taxon>
        <taxon>Asteroideae</taxon>
        <taxon>Anthemideae</taxon>
        <taxon>Anthemidinae</taxon>
        <taxon>Tanacetum</taxon>
    </lineage>
</organism>
<feature type="region of interest" description="Disordered" evidence="1">
    <location>
        <begin position="1"/>
        <end position="61"/>
    </location>
</feature>
<name>A0ABQ5HDI5_9ASTR</name>
<proteinExistence type="predicted"/>
<accession>A0ABQ5HDI5</accession>
<reference evidence="2" key="1">
    <citation type="journal article" date="2022" name="Int. J. Mol. Sci.">
        <title>Draft Genome of Tanacetum Coccineum: Genomic Comparison of Closely Related Tanacetum-Family Plants.</title>
        <authorList>
            <person name="Yamashiro T."/>
            <person name="Shiraishi A."/>
            <person name="Nakayama K."/>
            <person name="Satake H."/>
        </authorList>
    </citation>
    <scope>NUCLEOTIDE SEQUENCE</scope>
</reference>
<feature type="compositionally biased region" description="Basic and acidic residues" evidence="1">
    <location>
        <begin position="1"/>
        <end position="53"/>
    </location>
</feature>
<sequence>MEKTLKTNKDKDLKILEQKTKSKDNDKGSRSNITKHEGTSLQQDKDQNKDSRTKRQNNLNKSKEVRFKDLASGKIVSLKILSASGLLTIEIIEHVAQGCIRVIFVTGEAYGIFTDDGSPLLEFIFKFGVDHLKGVEDNVL</sequence>
<evidence type="ECO:0000313" key="3">
    <source>
        <dbReference type="Proteomes" id="UP001151760"/>
    </source>
</evidence>